<dbReference type="GO" id="GO:0080120">
    <property type="term" value="P:CAAX-box protein maturation"/>
    <property type="evidence" value="ECO:0007669"/>
    <property type="project" value="UniProtKB-ARBA"/>
</dbReference>
<accession>A0A1F6GLT1</accession>
<evidence type="ECO:0000259" key="1">
    <source>
        <dbReference type="Pfam" id="PF02517"/>
    </source>
</evidence>
<evidence type="ECO:0000313" key="2">
    <source>
        <dbReference type="EMBL" id="OGG99076.1"/>
    </source>
</evidence>
<dbReference type="AlphaFoldDB" id="A0A1F6GLT1"/>
<organism evidence="2 3">
    <name type="scientific">Candidatus Lambdaproteobacteria bacterium RIFOXYD2_FULL_56_26</name>
    <dbReference type="NCBI Taxonomy" id="1817773"/>
    <lineage>
        <taxon>Bacteria</taxon>
        <taxon>Pseudomonadati</taxon>
        <taxon>Pseudomonadota</taxon>
        <taxon>Candidatus Lambdaproteobacteria</taxon>
    </lineage>
</organism>
<protein>
    <recommendedName>
        <fullName evidence="1">CAAX prenyl protease 2/Lysostaphin resistance protein A-like domain-containing protein</fullName>
    </recommendedName>
</protein>
<sequence length="302" mass="33744">MLPATLRAGCTTSAWGEFFLPGTGYVGSGQYGKALVIGGSRWALTKQIADLRHSGDLIPMNERFEIIPAEESTSGKIELIRRWNRQTWDEYMAFTWQLNLGFFSFWDLNAHDCKPNPETWQAALAPLRIDQFGGNWMFWLGIGATYAFLQSGAVQRQVVIRDEYYGGFTPEKQRRQTPLMFYPVGIGEEAMFRGSLQKSIFESLSNSGWGSESARHTAIWSAAALFGALHYSSAPTANPAGAFLLGAYQGYVYQPSIGKTDLVSAMALHTWFDILYNLTLLQISEDQEEARKLPLLSVGFSF</sequence>
<reference evidence="2 3" key="1">
    <citation type="journal article" date="2016" name="Nat. Commun.">
        <title>Thousands of microbial genomes shed light on interconnected biogeochemical processes in an aquifer system.</title>
        <authorList>
            <person name="Anantharaman K."/>
            <person name="Brown C.T."/>
            <person name="Hug L.A."/>
            <person name="Sharon I."/>
            <person name="Castelle C.J."/>
            <person name="Probst A.J."/>
            <person name="Thomas B.C."/>
            <person name="Singh A."/>
            <person name="Wilkins M.J."/>
            <person name="Karaoz U."/>
            <person name="Brodie E.L."/>
            <person name="Williams K.H."/>
            <person name="Hubbard S.S."/>
            <person name="Banfield J.F."/>
        </authorList>
    </citation>
    <scope>NUCLEOTIDE SEQUENCE [LARGE SCALE GENOMIC DNA]</scope>
</reference>
<dbReference type="EMBL" id="MFNF01000061">
    <property type="protein sequence ID" value="OGG99076.1"/>
    <property type="molecule type" value="Genomic_DNA"/>
</dbReference>
<feature type="domain" description="CAAX prenyl protease 2/Lysostaphin resistance protein A-like" evidence="1">
    <location>
        <begin position="180"/>
        <end position="274"/>
    </location>
</feature>
<dbReference type="GO" id="GO:0004175">
    <property type="term" value="F:endopeptidase activity"/>
    <property type="evidence" value="ECO:0007669"/>
    <property type="project" value="UniProtKB-ARBA"/>
</dbReference>
<gene>
    <name evidence="2" type="ORF">A2557_09970</name>
</gene>
<proteinExistence type="predicted"/>
<evidence type="ECO:0000313" key="3">
    <source>
        <dbReference type="Proteomes" id="UP000177583"/>
    </source>
</evidence>
<comment type="caution">
    <text evidence="2">The sequence shown here is derived from an EMBL/GenBank/DDBJ whole genome shotgun (WGS) entry which is preliminary data.</text>
</comment>
<dbReference type="Proteomes" id="UP000177583">
    <property type="component" value="Unassembled WGS sequence"/>
</dbReference>
<name>A0A1F6GLT1_9PROT</name>
<dbReference type="Pfam" id="PF02517">
    <property type="entry name" value="Rce1-like"/>
    <property type="match status" value="1"/>
</dbReference>
<dbReference type="InterPro" id="IPR003675">
    <property type="entry name" value="Rce1/LyrA-like_dom"/>
</dbReference>